<proteinExistence type="predicted"/>
<sequence>MEIVYPRACGVDVHKSFIVAVICISESINPRYIKKRFSTFNNQLIQFRDWLIENNCHNVCMESTGKYYIPVYNALEGHIPNVVVANPKWVKAIKGEKDDNKDAKWIADFFKFGIVRSSYIPEKDIRILREFTRYQYKLVNIRSSEKNRFQNALTVGNCKLDLVFTDVFGKSASSIVDTILSDEPYTSEDILSKVHGRCKASSDDILSAVEGTNLNQYQKARIKIVQKYMEYVDSLLDEVQHHIDMMVESYENYIQLLMTIPGVNRKSAIIIISELGIDVSQWSSAHKLAVWAGLAPGHNESAGKKKSVKISKAGIYLKPCLVQVAHAAVKDKTCSYYAEKFGRISKRRGKKRAIIAIARKILVAIYHILKTGEVFNPSDMADVETTKEERIAYITNNFRNAFNQLSRTGLSEEEILSIIIKKSNNSPQTE</sequence>
<name>A0A1Y4QIY3_9FIRM</name>
<comment type="caution">
    <text evidence="3">The sequence shown here is derived from an EMBL/GenBank/DDBJ whole genome shotgun (WGS) entry which is preliminary data.</text>
</comment>
<dbReference type="GO" id="GO:0006313">
    <property type="term" value="P:DNA transposition"/>
    <property type="evidence" value="ECO:0007669"/>
    <property type="project" value="InterPro"/>
</dbReference>
<dbReference type="Pfam" id="PF01548">
    <property type="entry name" value="DEDD_Tnp_IS110"/>
    <property type="match status" value="1"/>
</dbReference>
<dbReference type="Pfam" id="PF02371">
    <property type="entry name" value="Transposase_20"/>
    <property type="match status" value="1"/>
</dbReference>
<dbReference type="EMBL" id="NFLB01000006">
    <property type="protein sequence ID" value="OUQ05245.1"/>
    <property type="molecule type" value="Genomic_DNA"/>
</dbReference>
<feature type="domain" description="Transposase IS110-like N-terminal" evidence="1">
    <location>
        <begin position="9"/>
        <end position="154"/>
    </location>
</feature>
<dbReference type="Proteomes" id="UP000196258">
    <property type="component" value="Unassembled WGS sequence"/>
</dbReference>
<evidence type="ECO:0000313" key="3">
    <source>
        <dbReference type="EMBL" id="OUQ05245.1"/>
    </source>
</evidence>
<dbReference type="GO" id="GO:0003677">
    <property type="term" value="F:DNA binding"/>
    <property type="evidence" value="ECO:0007669"/>
    <property type="project" value="InterPro"/>
</dbReference>
<dbReference type="NCBIfam" id="NF033542">
    <property type="entry name" value="transpos_IS110"/>
    <property type="match status" value="1"/>
</dbReference>
<organism evidence="3 4">
    <name type="scientific">Thomasclavelia spiroformis</name>
    <dbReference type="NCBI Taxonomy" id="29348"/>
    <lineage>
        <taxon>Bacteria</taxon>
        <taxon>Bacillati</taxon>
        <taxon>Bacillota</taxon>
        <taxon>Erysipelotrichia</taxon>
        <taxon>Erysipelotrichales</taxon>
        <taxon>Coprobacillaceae</taxon>
        <taxon>Thomasclavelia</taxon>
    </lineage>
</organism>
<protein>
    <submittedName>
        <fullName evidence="3">IS110 family transposase</fullName>
    </submittedName>
</protein>
<feature type="domain" description="Transposase IS116/IS110/IS902 C-terminal" evidence="2">
    <location>
        <begin position="255"/>
        <end position="331"/>
    </location>
</feature>
<accession>A0A1Y4QIY3</accession>
<dbReference type="GO" id="GO:0004803">
    <property type="term" value="F:transposase activity"/>
    <property type="evidence" value="ECO:0007669"/>
    <property type="project" value="InterPro"/>
</dbReference>
<dbReference type="InterPro" id="IPR003346">
    <property type="entry name" value="Transposase_20"/>
</dbReference>
<dbReference type="PANTHER" id="PTHR33055:SF13">
    <property type="entry name" value="TRANSPOSASE"/>
    <property type="match status" value="1"/>
</dbReference>
<dbReference type="RefSeq" id="WP_087256111.1">
    <property type="nucleotide sequence ID" value="NZ_NFLB01000006.1"/>
</dbReference>
<evidence type="ECO:0000313" key="4">
    <source>
        <dbReference type="Proteomes" id="UP000196258"/>
    </source>
</evidence>
<dbReference type="InterPro" id="IPR047650">
    <property type="entry name" value="Transpos_IS110"/>
</dbReference>
<gene>
    <name evidence="3" type="ORF">B5E91_06225</name>
</gene>
<reference evidence="4" key="1">
    <citation type="submission" date="2017-04" db="EMBL/GenBank/DDBJ databases">
        <title>Function of individual gut microbiota members based on whole genome sequencing of pure cultures obtained from chicken caecum.</title>
        <authorList>
            <person name="Medvecky M."/>
            <person name="Cejkova D."/>
            <person name="Polansky O."/>
            <person name="Karasova D."/>
            <person name="Kubasova T."/>
            <person name="Cizek A."/>
            <person name="Rychlik I."/>
        </authorList>
    </citation>
    <scope>NUCLEOTIDE SEQUENCE [LARGE SCALE GENOMIC DNA]</scope>
    <source>
        <strain evidence="4">An149</strain>
    </source>
</reference>
<dbReference type="PANTHER" id="PTHR33055">
    <property type="entry name" value="TRANSPOSASE FOR INSERTION SEQUENCE ELEMENT IS1111A"/>
    <property type="match status" value="1"/>
</dbReference>
<evidence type="ECO:0000259" key="2">
    <source>
        <dbReference type="Pfam" id="PF02371"/>
    </source>
</evidence>
<evidence type="ECO:0000259" key="1">
    <source>
        <dbReference type="Pfam" id="PF01548"/>
    </source>
</evidence>
<dbReference type="AlphaFoldDB" id="A0A1Y4QIY3"/>
<dbReference type="InterPro" id="IPR002525">
    <property type="entry name" value="Transp_IS110-like_N"/>
</dbReference>